<evidence type="ECO:0000313" key="2">
    <source>
        <dbReference type="EMBL" id="CAB4647208.1"/>
    </source>
</evidence>
<evidence type="ECO:0000256" key="1">
    <source>
        <dbReference type="ARBA" id="ARBA00001933"/>
    </source>
</evidence>
<organism evidence="2">
    <name type="scientific">freshwater metagenome</name>
    <dbReference type="NCBI Taxonomy" id="449393"/>
    <lineage>
        <taxon>unclassified sequences</taxon>
        <taxon>metagenomes</taxon>
        <taxon>ecological metagenomes</taxon>
    </lineage>
</organism>
<dbReference type="InterPro" id="IPR015424">
    <property type="entry name" value="PyrdxlP-dep_Trfase"/>
</dbReference>
<gene>
    <name evidence="2" type="ORF">UFOPK2162_00825</name>
</gene>
<comment type="cofactor">
    <cofactor evidence="1">
        <name>pyridoxal 5'-phosphate</name>
        <dbReference type="ChEBI" id="CHEBI:597326"/>
    </cofactor>
</comment>
<dbReference type="SUPFAM" id="SSF53383">
    <property type="entry name" value="PLP-dependent transferases"/>
    <property type="match status" value="1"/>
</dbReference>
<dbReference type="PANTHER" id="PTHR11601">
    <property type="entry name" value="CYSTEINE DESULFURYLASE FAMILY MEMBER"/>
    <property type="match status" value="1"/>
</dbReference>
<reference evidence="2" key="1">
    <citation type="submission" date="2020-05" db="EMBL/GenBank/DDBJ databases">
        <authorList>
            <person name="Chiriac C."/>
            <person name="Salcher M."/>
            <person name="Ghai R."/>
            <person name="Kavagutti S V."/>
        </authorList>
    </citation>
    <scope>NUCLEOTIDE SEQUENCE</scope>
</reference>
<dbReference type="PANTHER" id="PTHR11601:SF34">
    <property type="entry name" value="CYSTEINE DESULFURASE"/>
    <property type="match status" value="1"/>
</dbReference>
<accession>A0A6J6KDS0</accession>
<dbReference type="Gene3D" id="3.40.640.10">
    <property type="entry name" value="Type I PLP-dependent aspartate aminotransferase-like (Major domain)"/>
    <property type="match status" value="1"/>
</dbReference>
<dbReference type="InterPro" id="IPR015422">
    <property type="entry name" value="PyrdxlP-dep_Trfase_small"/>
</dbReference>
<protein>
    <submittedName>
        <fullName evidence="2">Unannotated protein</fullName>
    </submittedName>
</protein>
<name>A0A6J6KDS0_9ZZZZ</name>
<dbReference type="EMBL" id="CAEZVZ010000114">
    <property type="protein sequence ID" value="CAB4647208.1"/>
    <property type="molecule type" value="Genomic_DNA"/>
</dbReference>
<proteinExistence type="predicted"/>
<dbReference type="Gene3D" id="3.90.1150.10">
    <property type="entry name" value="Aspartate Aminotransferase, domain 1"/>
    <property type="match status" value="1"/>
</dbReference>
<sequence>MVRVTGNFASEAPLAGIVASAISAAFEAGWADPKKLSQAATRAKILRSQAIESIADRLGTRVDEIEIVGEGELATYLCIAGFLQPDRHLAVGAIDRGKIRAFTRTHHDHTIVPVDSSGALRAENFPAQSLLTLQMANGETGVIQDVENLAGRAELVILDATASAPRISLPSKWDGAIFSSESWGGPTGLAFMAIRNAAQWRYPLPHIAPIRTPGGYSLPLLLGAAVALENFNENKAKIGELNLYLRKAISQSIPDAQVVGSSEKSLPHKVTVLIPGGISDMFIRELEAQSITIDAGSACSPDDLTPSHVLASMGLPTEGSIRLTLRDDHTEAEIDELVNALVKVRSDL</sequence>
<dbReference type="AlphaFoldDB" id="A0A6J6KDS0"/>
<dbReference type="InterPro" id="IPR015421">
    <property type="entry name" value="PyrdxlP-dep_Trfase_major"/>
</dbReference>